<keyword evidence="2" id="KW-0813">Transport</keyword>
<protein>
    <submittedName>
        <fullName evidence="10">MFS transporter</fullName>
    </submittedName>
</protein>
<evidence type="ECO:0000256" key="6">
    <source>
        <dbReference type="ARBA" id="ARBA00023136"/>
    </source>
</evidence>
<sequence>MAAREFSGRSGRGTDRTGLPGWRARQHRCRRRRSCHAVKLIDRRPLQIPAFRRLWTASAVAAVGGSFSLVAVPTQLFTLTGSSATVGVSAVISTCALIVSALGSGALSDTMDCRRLLLAGNAGLGLAYVGLWLNAELDSVAVLLVLVALYGLSFGVTMTTMGAAVPRVVPNEQLVAANSLSALTRYTGAVVGPLLAGLLIPAVGLGTLYLLDSVAMLVVLWAVGKLPAMPRPRRRGIARQLGEGFRYLARERILVAILVVDMAAMVLAMPVALFPELAEQAYGGSAGGGVELGLLFSAYPTGVLLAGLMSGTFSRARRHGALMASAATVWGGCVVVLGLAAHLWIAVFALVAGGAVNFVLSTFRNTIAQAYTDEAMRGRIQGALTVVLMGGPQLANVVHGFAGAWIGAQWAIGIGGALAALTVLLVLRAVPELWRYGDSP</sequence>
<evidence type="ECO:0000313" key="10">
    <source>
        <dbReference type="EMBL" id="RSM76792.1"/>
    </source>
</evidence>
<feature type="transmembrane region" description="Helical" evidence="8">
    <location>
        <begin position="141"/>
        <end position="165"/>
    </location>
</feature>
<dbReference type="InterPro" id="IPR010290">
    <property type="entry name" value="TM_effector"/>
</dbReference>
<dbReference type="EMBL" id="QHKI01000043">
    <property type="protein sequence ID" value="RSM76792.1"/>
    <property type="molecule type" value="Genomic_DNA"/>
</dbReference>
<keyword evidence="6 8" id="KW-0472">Membrane</keyword>
<comment type="subcellular location">
    <subcellularLocation>
        <location evidence="1">Cell inner membrane</location>
        <topology evidence="1">Multi-pass membrane protein</topology>
    </subcellularLocation>
</comment>
<evidence type="ECO:0000313" key="11">
    <source>
        <dbReference type="Proteomes" id="UP000287547"/>
    </source>
</evidence>
<feature type="transmembrane region" description="Helical" evidence="8">
    <location>
        <begin position="209"/>
        <end position="228"/>
    </location>
</feature>
<feature type="transmembrane region" description="Helical" evidence="8">
    <location>
        <begin position="343"/>
        <end position="363"/>
    </location>
</feature>
<dbReference type="GO" id="GO:0005886">
    <property type="term" value="C:plasma membrane"/>
    <property type="evidence" value="ECO:0007669"/>
    <property type="project" value="UniProtKB-SubCell"/>
</dbReference>
<evidence type="ECO:0000256" key="5">
    <source>
        <dbReference type="ARBA" id="ARBA00022989"/>
    </source>
</evidence>
<dbReference type="InterPro" id="IPR020846">
    <property type="entry name" value="MFS_dom"/>
</dbReference>
<dbReference type="InterPro" id="IPR036259">
    <property type="entry name" value="MFS_trans_sf"/>
</dbReference>
<feature type="transmembrane region" description="Helical" evidence="8">
    <location>
        <begin position="294"/>
        <end position="313"/>
    </location>
</feature>
<feature type="transmembrane region" description="Helical" evidence="8">
    <location>
        <begin position="383"/>
        <end position="402"/>
    </location>
</feature>
<dbReference type="GO" id="GO:0022857">
    <property type="term" value="F:transmembrane transporter activity"/>
    <property type="evidence" value="ECO:0007669"/>
    <property type="project" value="InterPro"/>
</dbReference>
<feature type="transmembrane region" description="Helical" evidence="8">
    <location>
        <begin position="54"/>
        <end position="72"/>
    </location>
</feature>
<proteinExistence type="predicted"/>
<organism evidence="10 11">
    <name type="scientific">Kibdelosporangium aridum</name>
    <dbReference type="NCBI Taxonomy" id="2030"/>
    <lineage>
        <taxon>Bacteria</taxon>
        <taxon>Bacillati</taxon>
        <taxon>Actinomycetota</taxon>
        <taxon>Actinomycetes</taxon>
        <taxon>Pseudonocardiales</taxon>
        <taxon>Pseudonocardiaceae</taxon>
        <taxon>Kibdelosporangium</taxon>
    </lineage>
</organism>
<name>A0A428YZP8_KIBAR</name>
<evidence type="ECO:0000259" key="9">
    <source>
        <dbReference type="PROSITE" id="PS50850"/>
    </source>
</evidence>
<evidence type="ECO:0000256" key="8">
    <source>
        <dbReference type="SAM" id="Phobius"/>
    </source>
</evidence>
<keyword evidence="5 8" id="KW-1133">Transmembrane helix</keyword>
<dbReference type="Pfam" id="PF05977">
    <property type="entry name" value="MFS_3"/>
    <property type="match status" value="1"/>
</dbReference>
<feature type="transmembrane region" description="Helical" evidence="8">
    <location>
        <begin position="320"/>
        <end position="337"/>
    </location>
</feature>
<comment type="caution">
    <text evidence="10">The sequence shown here is derived from an EMBL/GenBank/DDBJ whole genome shotgun (WGS) entry which is preliminary data.</text>
</comment>
<accession>A0A428YZP8</accession>
<dbReference type="AlphaFoldDB" id="A0A428YZP8"/>
<dbReference type="OrthoDB" id="5494559at2"/>
<dbReference type="PANTHER" id="PTHR23513:SF9">
    <property type="entry name" value="ENTEROBACTIN EXPORTER ENTS"/>
    <property type="match status" value="1"/>
</dbReference>
<dbReference type="PROSITE" id="PS50850">
    <property type="entry name" value="MFS"/>
    <property type="match status" value="1"/>
</dbReference>
<feature type="transmembrane region" description="Helical" evidence="8">
    <location>
        <begin position="116"/>
        <end position="135"/>
    </location>
</feature>
<gene>
    <name evidence="10" type="ORF">DMH04_36385</name>
</gene>
<dbReference type="Gene3D" id="1.20.1250.20">
    <property type="entry name" value="MFS general substrate transporter like domains"/>
    <property type="match status" value="1"/>
</dbReference>
<feature type="transmembrane region" description="Helical" evidence="8">
    <location>
        <begin position="253"/>
        <end position="274"/>
    </location>
</feature>
<dbReference type="SUPFAM" id="SSF103473">
    <property type="entry name" value="MFS general substrate transporter"/>
    <property type="match status" value="1"/>
</dbReference>
<feature type="transmembrane region" description="Helical" evidence="8">
    <location>
        <begin position="84"/>
        <end position="104"/>
    </location>
</feature>
<feature type="domain" description="Major facilitator superfamily (MFS) profile" evidence="9">
    <location>
        <begin position="249"/>
        <end position="440"/>
    </location>
</feature>
<feature type="region of interest" description="Disordered" evidence="7">
    <location>
        <begin position="1"/>
        <end position="23"/>
    </location>
</feature>
<evidence type="ECO:0000256" key="1">
    <source>
        <dbReference type="ARBA" id="ARBA00004429"/>
    </source>
</evidence>
<feature type="transmembrane region" description="Helical" evidence="8">
    <location>
        <begin position="408"/>
        <end position="427"/>
    </location>
</feature>
<dbReference type="Proteomes" id="UP000287547">
    <property type="component" value="Unassembled WGS sequence"/>
</dbReference>
<dbReference type="PANTHER" id="PTHR23513">
    <property type="entry name" value="INTEGRAL MEMBRANE EFFLUX PROTEIN-RELATED"/>
    <property type="match status" value="1"/>
</dbReference>
<feature type="transmembrane region" description="Helical" evidence="8">
    <location>
        <begin position="186"/>
        <end position="203"/>
    </location>
</feature>
<evidence type="ECO:0000256" key="3">
    <source>
        <dbReference type="ARBA" id="ARBA00022475"/>
    </source>
</evidence>
<evidence type="ECO:0000256" key="4">
    <source>
        <dbReference type="ARBA" id="ARBA00022692"/>
    </source>
</evidence>
<keyword evidence="3" id="KW-1003">Cell membrane</keyword>
<reference evidence="10 11" key="1">
    <citation type="submission" date="2018-05" db="EMBL/GenBank/DDBJ databases">
        <title>Evolution of GPA BGCs.</title>
        <authorList>
            <person name="Waglechner N."/>
            <person name="Wright G.D."/>
        </authorList>
    </citation>
    <scope>NUCLEOTIDE SEQUENCE [LARGE SCALE GENOMIC DNA]</scope>
    <source>
        <strain evidence="10 11">A82846</strain>
    </source>
</reference>
<evidence type="ECO:0000256" key="2">
    <source>
        <dbReference type="ARBA" id="ARBA00022448"/>
    </source>
</evidence>
<evidence type="ECO:0000256" key="7">
    <source>
        <dbReference type="SAM" id="MobiDB-lite"/>
    </source>
</evidence>
<dbReference type="CDD" id="cd06173">
    <property type="entry name" value="MFS_MefA_like"/>
    <property type="match status" value="1"/>
</dbReference>
<keyword evidence="4 8" id="KW-0812">Transmembrane</keyword>